<keyword evidence="7" id="KW-1185">Reference proteome</keyword>
<keyword evidence="2 4" id="KW-0442">Lipid degradation</keyword>
<feature type="short sequence motif" description="GXGXXG" evidence="4">
    <location>
        <begin position="11"/>
        <end position="16"/>
    </location>
</feature>
<dbReference type="InterPro" id="IPR016035">
    <property type="entry name" value="Acyl_Trfase/lysoPLipase"/>
</dbReference>
<dbReference type="Gene3D" id="3.40.1090.10">
    <property type="entry name" value="Cytosolic phospholipase A2 catalytic domain"/>
    <property type="match status" value="1"/>
</dbReference>
<dbReference type="GO" id="GO:0016042">
    <property type="term" value="P:lipid catabolic process"/>
    <property type="evidence" value="ECO:0007669"/>
    <property type="project" value="UniProtKB-UniRule"/>
</dbReference>
<feature type="short sequence motif" description="GXSXG" evidence="4">
    <location>
        <begin position="38"/>
        <end position="42"/>
    </location>
</feature>
<reference evidence="6" key="1">
    <citation type="journal article" date="2019" name="PLoS Negl. Trop. Dis.">
        <title>Revisiting the worldwide diversity of Leptospira species in the environment.</title>
        <authorList>
            <person name="Vincent A.T."/>
            <person name="Schiettekatte O."/>
            <person name="Bourhy P."/>
            <person name="Veyrier F.J."/>
            <person name="Picardeau M."/>
        </authorList>
    </citation>
    <scope>NUCLEOTIDE SEQUENCE [LARGE SCALE GENOMIC DNA]</scope>
    <source>
        <strain evidence="6">201702451</strain>
    </source>
</reference>
<evidence type="ECO:0000313" key="7">
    <source>
        <dbReference type="Proteomes" id="UP000297567"/>
    </source>
</evidence>
<accession>A0A4Z1AA06</accession>
<organism evidence="6 7">
    <name type="scientific">Leptospira jelokensis</name>
    <dbReference type="NCBI Taxonomy" id="2484931"/>
    <lineage>
        <taxon>Bacteria</taxon>
        <taxon>Pseudomonadati</taxon>
        <taxon>Spirochaetota</taxon>
        <taxon>Spirochaetia</taxon>
        <taxon>Leptospirales</taxon>
        <taxon>Leptospiraceae</taxon>
        <taxon>Leptospira</taxon>
    </lineage>
</organism>
<dbReference type="PROSITE" id="PS51635">
    <property type="entry name" value="PNPLA"/>
    <property type="match status" value="1"/>
</dbReference>
<feature type="short sequence motif" description="DGA/G" evidence="4">
    <location>
        <begin position="163"/>
        <end position="165"/>
    </location>
</feature>
<evidence type="ECO:0000256" key="4">
    <source>
        <dbReference type="PROSITE-ProRule" id="PRU01161"/>
    </source>
</evidence>
<dbReference type="SUPFAM" id="SSF52151">
    <property type="entry name" value="FabD/lysophospholipase-like"/>
    <property type="match status" value="1"/>
</dbReference>
<evidence type="ECO:0000259" key="5">
    <source>
        <dbReference type="PROSITE" id="PS51635"/>
    </source>
</evidence>
<dbReference type="GO" id="GO:0016787">
    <property type="term" value="F:hydrolase activity"/>
    <property type="evidence" value="ECO:0007669"/>
    <property type="project" value="UniProtKB-UniRule"/>
</dbReference>
<proteinExistence type="predicted"/>
<evidence type="ECO:0000256" key="1">
    <source>
        <dbReference type="ARBA" id="ARBA00022801"/>
    </source>
</evidence>
<dbReference type="AlphaFoldDB" id="A0A4Z1AA06"/>
<name>A0A4Z1AA06_9LEPT</name>
<comment type="caution">
    <text evidence="6">The sequence shown here is derived from an EMBL/GenBank/DDBJ whole genome shotgun (WGS) entry which is preliminary data.</text>
</comment>
<dbReference type="InterPro" id="IPR050301">
    <property type="entry name" value="NTE"/>
</dbReference>
<evidence type="ECO:0000256" key="3">
    <source>
        <dbReference type="ARBA" id="ARBA00023098"/>
    </source>
</evidence>
<feature type="active site" description="Nucleophile" evidence="4">
    <location>
        <position position="40"/>
    </location>
</feature>
<dbReference type="EMBL" id="RQGH01000011">
    <property type="protein sequence ID" value="TGL72472.1"/>
    <property type="molecule type" value="Genomic_DNA"/>
</dbReference>
<keyword evidence="3 4" id="KW-0443">Lipid metabolism</keyword>
<dbReference type="PANTHER" id="PTHR14226:SF57">
    <property type="entry name" value="BLR7027 PROTEIN"/>
    <property type="match status" value="1"/>
</dbReference>
<dbReference type="CDD" id="cd07209">
    <property type="entry name" value="Pat_hypo_Ecoli_Z1214_like"/>
    <property type="match status" value="1"/>
</dbReference>
<dbReference type="PANTHER" id="PTHR14226">
    <property type="entry name" value="NEUROPATHY TARGET ESTERASE/SWISS CHEESE D.MELANOGASTER"/>
    <property type="match status" value="1"/>
</dbReference>
<dbReference type="RefSeq" id="WP_135641386.1">
    <property type="nucleotide sequence ID" value="NZ_RQGH01000011.1"/>
</dbReference>
<feature type="domain" description="PNPLA" evidence="5">
    <location>
        <begin position="7"/>
        <end position="176"/>
    </location>
</feature>
<sequence>MAKKKALVLSGGGARGAYQAGVLRYLEEIGWKPDIICGTSVGAINACAIGSGMDSKELSNLWLQLNQKHIMRYSIWNMLKGFFRRKYYPLVETYPLKKFIHEHLDFTKLNQTKTKVIISAVNILSSELRFFENPKLQIEHILASSAIPMIFPWQMIDGEPYWDGGVMANTPILPALTHEASDIVVVLLSPVGSSTIMETPVTKDEALERLFELYLLGSYRSVEQGLEYRKSVMDGLTSIENFFLGLRTQFTKAKISVIAPKQMLGLGSILNFKKEQAEILLAAGYTDAKDFFESNPKSKK</sequence>
<feature type="active site" description="Proton acceptor" evidence="4">
    <location>
        <position position="163"/>
    </location>
</feature>
<dbReference type="Pfam" id="PF01734">
    <property type="entry name" value="Patatin"/>
    <property type="match status" value="1"/>
</dbReference>
<gene>
    <name evidence="6" type="ORF">EHQ62_06580</name>
</gene>
<protein>
    <submittedName>
        <fullName evidence="6">Patatin-like phospholipase family protein</fullName>
    </submittedName>
</protein>
<keyword evidence="1 4" id="KW-0378">Hydrolase</keyword>
<evidence type="ECO:0000256" key="2">
    <source>
        <dbReference type="ARBA" id="ARBA00022963"/>
    </source>
</evidence>
<evidence type="ECO:0000313" key="6">
    <source>
        <dbReference type="EMBL" id="TGL72472.1"/>
    </source>
</evidence>
<dbReference type="Proteomes" id="UP000297567">
    <property type="component" value="Unassembled WGS sequence"/>
</dbReference>
<dbReference type="InterPro" id="IPR002641">
    <property type="entry name" value="PNPLA_dom"/>
</dbReference>